<reference evidence="4" key="1">
    <citation type="journal article" date="2012" name="PLoS Pathog.">
        <title>Comparative genomics of the apicomplexan parasites Toxoplasma gondii and Neospora caninum: Coccidia differing in host range and transmission strategy.</title>
        <authorList>
            <person name="Reid A.J."/>
            <person name="Vermont S.J."/>
            <person name="Cotton J.A."/>
            <person name="Harris D."/>
            <person name="Hill-Cawthorne G.A."/>
            <person name="Konen-Waisman S."/>
            <person name="Latham S.M."/>
            <person name="Mourier T."/>
            <person name="Norton R."/>
            <person name="Quail M.A."/>
            <person name="Sanders M."/>
            <person name="Shanmugam D."/>
            <person name="Sohal A."/>
            <person name="Wasmuth J.D."/>
            <person name="Brunk B."/>
            <person name="Grigg M.E."/>
            <person name="Howard J.C."/>
            <person name="Parkinson J."/>
            <person name="Roos D.S."/>
            <person name="Trees A.J."/>
            <person name="Berriman M."/>
            <person name="Pain A."/>
            <person name="Wastling J.M."/>
        </authorList>
    </citation>
    <scope>NUCLEOTIDE SEQUENCE [LARGE SCALE GENOMIC DNA]</scope>
    <source>
        <strain evidence="4">Liverpool</strain>
    </source>
</reference>
<accession>F0V7X4</accession>
<dbReference type="RefSeq" id="XP_003879850.1">
    <property type="nucleotide sequence ID" value="XM_003879801.1"/>
</dbReference>
<feature type="compositionally biased region" description="Acidic residues" evidence="2">
    <location>
        <begin position="409"/>
        <end position="445"/>
    </location>
</feature>
<dbReference type="VEuPathDB" id="ToxoDB:NCLIV_003020"/>
<dbReference type="OrthoDB" id="331563at2759"/>
<sequence>MVGQANQSGARGQSVFLHAGTGNYGFENEGYSPEMSAQGDGLAQDDFHKSKFALQAWKASTAKSAVTSTKQLGTVPDAEPGNREEQVRLLRSAILKSRATVASRWRGNASVPGAVTGSAANSEAGHLSEPSDASEEGSPALDREQLEPDAEMDNQELRISSSRKSRVFDSEERDEPSSSAVRASGRPAQSARVPVAEETPASPVRTTPKKGGWIAKGQAKRAQMAAAKTTPQQPLVLKVTRRKAIPAAAKRAVLKRVAFPNQPKKSPPPVVEEEKNEPEPETISLKRSDTWGLLTQEISPFRTPSFLHGFSSESVGNADELNLTGSNIFPFFSGSVSSSGNSVSADPPRAVRDSCAGSAYMYQSLPAGARLPVSSSVSPFSSSASGSFRSASGFVKPPKERQDGQMLEGDAEEVEESDDAESVEGADDAADAESVEEAGDAEELQAESAVESLDDGEEVPFSSAAEYSGNLRLPSVLAESPECSASTRVGSLGEEGASRKPSAQRRARAPKKQPKKKKREPLPVDGSVEPFVEELAAVEDFDRETMLDDAFELDADDKGLSPAVERLRQERIALARWVCRLKGTGTAMQRKGMRLEKYLKPHQGPVDLDVRLAGNYPPVAFEPQLTHPLDARGAHMEELLLNDAQMPSTKVWQLEQSNRQRLKHLAQQRKHISILQRALRKSQREAREAERRFRGDDESTSSSDSGAPSPRAAERLILQEQCENLVERIRAETAHRESYQRAWFLEQRQKQRVAEKYSVLQRRLKAAHTVTRMEQAKQEEKQENIDDLKERLGKRLETLRCVTNTSEQYEYELVKLQRRYETLVSYLRESQEKASSYEEGLREVRSSLEHETALLQIEKNKTLNLGERLRERDNAIERMKMELRLEQDKVLSREQTIQELRDSLNENAQLLMQARDELVAEQEKLDEERRRHDQTLVQAKNLQSDLRDSQQNVETLLKAKAVAEEQEAALRHLHENFLLLLESSQKQSDVLEETVDAVADRKHKATQLLQRALDEIRSGINQKSKEEEQMKAELAAANERLNGAVEELQAERASQAESMNRAQDKYMEDHASYQKIFGELRDEIDEQKARIQSLTADLEKATRHEKQLEELTEKMKAKNTALEKRVVSSFQARGRSGKGSIVRLIKHLQQGTIMERANVNKKKVSKNLIKLTKDMQIVWTKESGDKLPGFKQQKTIRLQHIVGIDFGTDSAACRSRMATTSKKQQEILPWRCFEVRTLSKAYLFTAPSDDIAAA</sequence>
<proteinExistence type="predicted"/>
<feature type="region of interest" description="Disordered" evidence="2">
    <location>
        <begin position="679"/>
        <end position="710"/>
    </location>
</feature>
<feature type="coiled-coil region" evidence="1">
    <location>
        <begin position="897"/>
        <end position="976"/>
    </location>
</feature>
<feature type="compositionally biased region" description="Low complexity" evidence="2">
    <location>
        <begin position="700"/>
        <end position="710"/>
    </location>
</feature>
<feature type="region of interest" description="Disordered" evidence="2">
    <location>
        <begin position="475"/>
        <end position="527"/>
    </location>
</feature>
<dbReference type="GeneID" id="13445864"/>
<dbReference type="InParanoid" id="F0V7X4"/>
<protein>
    <submittedName>
        <fullName evidence="3">Uncharacterized protein</fullName>
    </submittedName>
</protein>
<evidence type="ECO:0000256" key="2">
    <source>
        <dbReference type="SAM" id="MobiDB-lite"/>
    </source>
</evidence>
<evidence type="ECO:0000256" key="1">
    <source>
        <dbReference type="SAM" id="Coils"/>
    </source>
</evidence>
<dbReference type="AlphaFoldDB" id="F0V7X4"/>
<feature type="region of interest" description="Disordered" evidence="2">
    <location>
        <begin position="372"/>
        <end position="462"/>
    </location>
</feature>
<dbReference type="Proteomes" id="UP000007494">
    <property type="component" value="Chromosome Ib"/>
</dbReference>
<feature type="region of interest" description="Disordered" evidence="2">
    <location>
        <begin position="256"/>
        <end position="282"/>
    </location>
</feature>
<dbReference type="eggNOG" id="ENOG502SD40">
    <property type="taxonomic scope" value="Eukaryota"/>
</dbReference>
<dbReference type="OMA" id="ESYQRAW"/>
<feature type="compositionally biased region" description="Basic residues" evidence="2">
    <location>
        <begin position="502"/>
        <end position="519"/>
    </location>
</feature>
<organism evidence="3 4">
    <name type="scientific">Neospora caninum (strain Liverpool)</name>
    <dbReference type="NCBI Taxonomy" id="572307"/>
    <lineage>
        <taxon>Eukaryota</taxon>
        <taxon>Sar</taxon>
        <taxon>Alveolata</taxon>
        <taxon>Apicomplexa</taxon>
        <taxon>Conoidasida</taxon>
        <taxon>Coccidia</taxon>
        <taxon>Eucoccidiorida</taxon>
        <taxon>Eimeriorina</taxon>
        <taxon>Sarcocystidae</taxon>
        <taxon>Neospora</taxon>
    </lineage>
</organism>
<keyword evidence="4" id="KW-1185">Reference proteome</keyword>
<gene>
    <name evidence="3" type="ORF">NCLIV_003020</name>
</gene>
<dbReference type="EMBL" id="FR823381">
    <property type="protein sequence ID" value="CBZ49815.1"/>
    <property type="molecule type" value="Genomic_DNA"/>
</dbReference>
<evidence type="ECO:0000313" key="3">
    <source>
        <dbReference type="EMBL" id="CBZ49815.1"/>
    </source>
</evidence>
<name>F0V7X4_NEOCL</name>
<feature type="compositionally biased region" description="Polar residues" evidence="2">
    <location>
        <begin position="63"/>
        <end position="72"/>
    </location>
</feature>
<keyword evidence="1" id="KW-0175">Coiled coil</keyword>
<feature type="compositionally biased region" description="Low complexity" evidence="2">
    <location>
        <begin position="372"/>
        <end position="393"/>
    </location>
</feature>
<feature type="coiled-coil region" evidence="1">
    <location>
        <begin position="1009"/>
        <end position="1125"/>
    </location>
</feature>
<feature type="region of interest" description="Disordered" evidence="2">
    <location>
        <begin position="63"/>
        <end position="84"/>
    </location>
</feature>
<feature type="compositionally biased region" description="Basic and acidic residues" evidence="2">
    <location>
        <begin position="682"/>
        <end position="697"/>
    </location>
</feature>
<evidence type="ECO:0000313" key="4">
    <source>
        <dbReference type="Proteomes" id="UP000007494"/>
    </source>
</evidence>
<feature type="region of interest" description="Disordered" evidence="2">
    <location>
        <begin position="109"/>
        <end position="230"/>
    </location>
</feature>